<evidence type="ECO:0000313" key="2">
    <source>
        <dbReference type="Proteomes" id="UP001163603"/>
    </source>
</evidence>
<dbReference type="Proteomes" id="UP001163603">
    <property type="component" value="Chromosome 4"/>
</dbReference>
<proteinExistence type="predicted"/>
<protein>
    <submittedName>
        <fullName evidence="1">Uncharacterized protein</fullName>
    </submittedName>
</protein>
<accession>A0ACC0YZA3</accession>
<name>A0ACC0YZA3_9ROSI</name>
<keyword evidence="2" id="KW-1185">Reference proteome</keyword>
<comment type="caution">
    <text evidence="1">The sequence shown here is derived from an EMBL/GenBank/DDBJ whole genome shotgun (WGS) entry which is preliminary data.</text>
</comment>
<dbReference type="EMBL" id="CM047739">
    <property type="protein sequence ID" value="KAJ0043167.1"/>
    <property type="molecule type" value="Genomic_DNA"/>
</dbReference>
<reference evidence="2" key="1">
    <citation type="journal article" date="2023" name="G3 (Bethesda)">
        <title>Genome assembly and association tests identify interacting loci associated with vigor, precocity, and sex in interspecific pistachio rootstocks.</title>
        <authorList>
            <person name="Palmer W."/>
            <person name="Jacygrad E."/>
            <person name="Sagayaradj S."/>
            <person name="Cavanaugh K."/>
            <person name="Han R."/>
            <person name="Bertier L."/>
            <person name="Beede B."/>
            <person name="Kafkas S."/>
            <person name="Golino D."/>
            <person name="Preece J."/>
            <person name="Michelmore R."/>
        </authorList>
    </citation>
    <scope>NUCLEOTIDE SEQUENCE [LARGE SCALE GENOMIC DNA]</scope>
</reference>
<sequence>MRDNMKKPALLRSLANAFFVLILCGFAHAADHRENFGTDCLDFFGPACNDGFDTGGMTRKSFPDGFIFGTATSAYQVEGMASKDGRGPSIWDVYVHQPGHIAKNATGEVAVDQYHRYNEDIDLMKKLNFEAYRFSISWSRIFPKGTGKVNWKGVAYYNRLINAMLDKGITPYANLYHYDIPLALQEKYNGLLDCQVVKDFADYADFCFKTFGDRVKNWFTFNEPRVIAALGFDTGVNPPSRCSPGMGNCTAGDSGTEPYIAAHHLILSHAAAVQRYREKYQKTQQGKIGILLDFVWYEPLTRSKKDNNAAQRARDFHIGWFLHPFTYGEYPKTMQEIVGERLPKFTPEEVLMVKGSIDYVGVNQYTTYYTYEPDTKPQPTAYSNDWNAIFAYDRRGEPVGPRANSPWLYMVPWGLYNAVTYVKERYGNPIMFLSENGMDDPGNLTFAESLHDTTRINYYRDYISQLKKAIDDGANVQGYFAWSLLDNFEWLLGYTARFGIVYVDFNTLKRTPKMSAYWFKQLAKREE</sequence>
<evidence type="ECO:0000313" key="1">
    <source>
        <dbReference type="EMBL" id="KAJ0043167.1"/>
    </source>
</evidence>
<organism evidence="1 2">
    <name type="scientific">Pistacia integerrima</name>
    <dbReference type="NCBI Taxonomy" id="434235"/>
    <lineage>
        <taxon>Eukaryota</taxon>
        <taxon>Viridiplantae</taxon>
        <taxon>Streptophyta</taxon>
        <taxon>Embryophyta</taxon>
        <taxon>Tracheophyta</taxon>
        <taxon>Spermatophyta</taxon>
        <taxon>Magnoliopsida</taxon>
        <taxon>eudicotyledons</taxon>
        <taxon>Gunneridae</taxon>
        <taxon>Pentapetalae</taxon>
        <taxon>rosids</taxon>
        <taxon>malvids</taxon>
        <taxon>Sapindales</taxon>
        <taxon>Anacardiaceae</taxon>
        <taxon>Pistacia</taxon>
    </lineage>
</organism>
<gene>
    <name evidence="1" type="ORF">Pint_18646</name>
</gene>